<keyword evidence="4" id="KW-0238">DNA-binding</keyword>
<evidence type="ECO:0000259" key="7">
    <source>
        <dbReference type="Pfam" id="PF08281"/>
    </source>
</evidence>
<dbReference type="PANTHER" id="PTHR43133">
    <property type="entry name" value="RNA POLYMERASE ECF-TYPE SIGMA FACTO"/>
    <property type="match status" value="1"/>
</dbReference>
<dbReference type="SUPFAM" id="SSF88946">
    <property type="entry name" value="Sigma2 domain of RNA polymerase sigma factors"/>
    <property type="match status" value="1"/>
</dbReference>
<comment type="similarity">
    <text evidence="1">Belongs to the sigma-70 factor family. ECF subfamily.</text>
</comment>
<dbReference type="NCBIfam" id="TIGR02937">
    <property type="entry name" value="sigma70-ECF"/>
    <property type="match status" value="1"/>
</dbReference>
<dbReference type="AlphaFoldDB" id="A0A9D1IY52"/>
<dbReference type="PANTHER" id="PTHR43133:SF8">
    <property type="entry name" value="RNA POLYMERASE SIGMA FACTOR HI_1459-RELATED"/>
    <property type="match status" value="1"/>
</dbReference>
<dbReference type="Gene3D" id="1.10.1740.10">
    <property type="match status" value="1"/>
</dbReference>
<reference evidence="8" key="1">
    <citation type="submission" date="2020-10" db="EMBL/GenBank/DDBJ databases">
        <authorList>
            <person name="Gilroy R."/>
        </authorList>
    </citation>
    <scope>NUCLEOTIDE SEQUENCE</scope>
    <source>
        <strain evidence="8">ChiBcec15-4380</strain>
    </source>
</reference>
<protein>
    <submittedName>
        <fullName evidence="8">Sigma-70 family RNA polymerase sigma factor</fullName>
    </submittedName>
</protein>
<dbReference type="InterPro" id="IPR013325">
    <property type="entry name" value="RNA_pol_sigma_r2"/>
</dbReference>
<evidence type="ECO:0000256" key="5">
    <source>
        <dbReference type="ARBA" id="ARBA00023163"/>
    </source>
</evidence>
<evidence type="ECO:0000256" key="3">
    <source>
        <dbReference type="ARBA" id="ARBA00023082"/>
    </source>
</evidence>
<dbReference type="SUPFAM" id="SSF88659">
    <property type="entry name" value="Sigma3 and sigma4 domains of RNA polymerase sigma factors"/>
    <property type="match status" value="1"/>
</dbReference>
<feature type="domain" description="RNA polymerase sigma-70 region 2" evidence="6">
    <location>
        <begin position="22"/>
        <end position="88"/>
    </location>
</feature>
<evidence type="ECO:0000313" key="9">
    <source>
        <dbReference type="Proteomes" id="UP000824239"/>
    </source>
</evidence>
<dbReference type="GO" id="GO:0006352">
    <property type="term" value="P:DNA-templated transcription initiation"/>
    <property type="evidence" value="ECO:0007669"/>
    <property type="project" value="InterPro"/>
</dbReference>
<dbReference type="InterPro" id="IPR039425">
    <property type="entry name" value="RNA_pol_sigma-70-like"/>
</dbReference>
<dbReference type="Pfam" id="PF08281">
    <property type="entry name" value="Sigma70_r4_2"/>
    <property type="match status" value="1"/>
</dbReference>
<evidence type="ECO:0000259" key="6">
    <source>
        <dbReference type="Pfam" id="PF04542"/>
    </source>
</evidence>
<accession>A0A9D1IY52</accession>
<gene>
    <name evidence="8" type="ORF">IAA53_10805</name>
</gene>
<evidence type="ECO:0000256" key="2">
    <source>
        <dbReference type="ARBA" id="ARBA00023015"/>
    </source>
</evidence>
<comment type="caution">
    <text evidence="8">The sequence shown here is derived from an EMBL/GenBank/DDBJ whole genome shotgun (WGS) entry which is preliminary data.</text>
</comment>
<organism evidence="8 9">
    <name type="scientific">Candidatus Avoscillospira avicola</name>
    <dbReference type="NCBI Taxonomy" id="2840706"/>
    <lineage>
        <taxon>Bacteria</taxon>
        <taxon>Bacillati</taxon>
        <taxon>Bacillota</taxon>
        <taxon>Clostridia</taxon>
        <taxon>Eubacteriales</taxon>
        <taxon>Oscillospiraceae</taxon>
        <taxon>Oscillospiraceae incertae sedis</taxon>
        <taxon>Candidatus Avoscillospira</taxon>
    </lineage>
</organism>
<proteinExistence type="inferred from homology"/>
<name>A0A9D1IY52_9FIRM</name>
<reference evidence="8" key="2">
    <citation type="journal article" date="2021" name="PeerJ">
        <title>Extensive microbial diversity within the chicken gut microbiome revealed by metagenomics and culture.</title>
        <authorList>
            <person name="Gilroy R."/>
            <person name="Ravi A."/>
            <person name="Getino M."/>
            <person name="Pursley I."/>
            <person name="Horton D.L."/>
            <person name="Alikhan N.F."/>
            <person name="Baker D."/>
            <person name="Gharbi K."/>
            <person name="Hall N."/>
            <person name="Watson M."/>
            <person name="Adriaenssens E.M."/>
            <person name="Foster-Nyarko E."/>
            <person name="Jarju S."/>
            <person name="Secka A."/>
            <person name="Antonio M."/>
            <person name="Oren A."/>
            <person name="Chaudhuri R.R."/>
            <person name="La Ragione R."/>
            <person name="Hildebrand F."/>
            <person name="Pallen M.J."/>
        </authorList>
    </citation>
    <scope>NUCLEOTIDE SEQUENCE</scope>
    <source>
        <strain evidence="8">ChiBcec15-4380</strain>
    </source>
</reference>
<keyword evidence="2" id="KW-0805">Transcription regulation</keyword>
<evidence type="ECO:0000256" key="4">
    <source>
        <dbReference type="ARBA" id="ARBA00023125"/>
    </source>
</evidence>
<dbReference type="InterPro" id="IPR007627">
    <property type="entry name" value="RNA_pol_sigma70_r2"/>
</dbReference>
<dbReference type="GO" id="GO:0016987">
    <property type="term" value="F:sigma factor activity"/>
    <property type="evidence" value="ECO:0007669"/>
    <property type="project" value="UniProtKB-KW"/>
</dbReference>
<dbReference type="EMBL" id="DVHE01000085">
    <property type="protein sequence ID" value="HIR51742.1"/>
    <property type="molecule type" value="Genomic_DNA"/>
</dbReference>
<dbReference type="Gene3D" id="1.10.10.10">
    <property type="entry name" value="Winged helix-like DNA-binding domain superfamily/Winged helix DNA-binding domain"/>
    <property type="match status" value="1"/>
</dbReference>
<dbReference type="InterPro" id="IPR014284">
    <property type="entry name" value="RNA_pol_sigma-70_dom"/>
</dbReference>
<dbReference type="InterPro" id="IPR013249">
    <property type="entry name" value="RNA_pol_sigma70_r4_t2"/>
</dbReference>
<dbReference type="Proteomes" id="UP000824239">
    <property type="component" value="Unassembled WGS sequence"/>
</dbReference>
<dbReference type="GO" id="GO:0003677">
    <property type="term" value="F:DNA binding"/>
    <property type="evidence" value="ECO:0007669"/>
    <property type="project" value="UniProtKB-KW"/>
</dbReference>
<dbReference type="Pfam" id="PF04542">
    <property type="entry name" value="Sigma70_r2"/>
    <property type="match status" value="1"/>
</dbReference>
<evidence type="ECO:0000256" key="1">
    <source>
        <dbReference type="ARBA" id="ARBA00010641"/>
    </source>
</evidence>
<dbReference type="CDD" id="cd06171">
    <property type="entry name" value="Sigma70_r4"/>
    <property type="match status" value="1"/>
</dbReference>
<evidence type="ECO:0000313" key="8">
    <source>
        <dbReference type="EMBL" id="HIR51742.1"/>
    </source>
</evidence>
<dbReference type="InterPro" id="IPR036388">
    <property type="entry name" value="WH-like_DNA-bd_sf"/>
</dbReference>
<keyword evidence="5" id="KW-0804">Transcription</keyword>
<dbReference type="InterPro" id="IPR013324">
    <property type="entry name" value="RNA_pol_sigma_r3/r4-like"/>
</dbReference>
<sequence>MEEQALCRKIAHGSQRALEEAIRRYSAYVVTVIHNRSRGCLSPEDEEELASDTFFALWNHAGDIHGGSLRAWLGAVARNATVSRLRSLSPTVPLEEELLPAMASPWEDWEETIRLQALLERLSPEDREIFYRYYDLCQTTAEIAQALQMQPSTVRTRLSRGRELLRNLLCQGGI</sequence>
<keyword evidence="3" id="KW-0731">Sigma factor</keyword>
<feature type="domain" description="RNA polymerase sigma factor 70 region 4 type 2" evidence="7">
    <location>
        <begin position="114"/>
        <end position="165"/>
    </location>
</feature>